<dbReference type="InterPro" id="IPR018692">
    <property type="entry name" value="DUF2189"/>
</dbReference>
<gene>
    <name evidence="2" type="ORF">SAMN06295987_101190</name>
</gene>
<evidence type="ECO:0000313" key="3">
    <source>
        <dbReference type="Proteomes" id="UP000190989"/>
    </source>
</evidence>
<proteinExistence type="predicted"/>
<dbReference type="Pfam" id="PF09955">
    <property type="entry name" value="DUF2189"/>
    <property type="match status" value="1"/>
</dbReference>
<reference evidence="3" key="1">
    <citation type="submission" date="2017-02" db="EMBL/GenBank/DDBJ databases">
        <authorList>
            <person name="Varghese N."/>
            <person name="Submissions S."/>
        </authorList>
    </citation>
    <scope>NUCLEOTIDE SEQUENCE [LARGE SCALE GENOMIC DNA]</scope>
    <source>
        <strain evidence="3">SM117</strain>
    </source>
</reference>
<dbReference type="EMBL" id="FVZE01000001">
    <property type="protein sequence ID" value="SLJ86323.1"/>
    <property type="molecule type" value="Genomic_DNA"/>
</dbReference>
<dbReference type="AlphaFoldDB" id="A0A1U6GS08"/>
<dbReference type="RefSeq" id="WP_054946803.1">
    <property type="nucleotide sequence ID" value="NZ_FVZE01000001.1"/>
</dbReference>
<evidence type="ECO:0000313" key="2">
    <source>
        <dbReference type="EMBL" id="SLJ86323.1"/>
    </source>
</evidence>
<accession>A0A1U6GS08</accession>
<feature type="transmembrane region" description="Helical" evidence="1">
    <location>
        <begin position="241"/>
        <end position="260"/>
    </location>
</feature>
<name>A0A1U6GS08_9SPHN</name>
<dbReference type="STRING" id="428990.SAMN06295987_101190"/>
<feature type="transmembrane region" description="Helical" evidence="1">
    <location>
        <begin position="44"/>
        <end position="64"/>
    </location>
</feature>
<feature type="transmembrane region" description="Helical" evidence="1">
    <location>
        <begin position="114"/>
        <end position="141"/>
    </location>
</feature>
<feature type="transmembrane region" description="Helical" evidence="1">
    <location>
        <begin position="70"/>
        <end position="93"/>
    </location>
</feature>
<sequence>MAIARPAGSLHAGDEIHIRKIGLHDLMTALAQGWDDFLDKRGDLVFVGLIYPAAVMLAGIYAYQESVLPLVFPIVAGAVLLGPAVASGFYELARRRELGLDARWRHFLDVFHGPAALSVISLAAVVAMLFVVWLIAAWYIYATTFGAAHPDAARNVGTFFETVLSTSEGWRMIVIGNLVGFGFAVVVLAMSFISFPMMVDDRVDWGTAMRTSVRVAMKSPGTTAIWGVMVVAMLVLGALPALIGLAVVLPVLGYATWHLYTRAVVR</sequence>
<feature type="transmembrane region" description="Helical" evidence="1">
    <location>
        <begin position="215"/>
        <end position="235"/>
    </location>
</feature>
<dbReference type="Proteomes" id="UP000190989">
    <property type="component" value="Unassembled WGS sequence"/>
</dbReference>
<protein>
    <submittedName>
        <fullName evidence="2">Uncharacterized membrane protein</fullName>
    </submittedName>
</protein>
<keyword evidence="1" id="KW-1133">Transmembrane helix</keyword>
<organism evidence="2 3">
    <name type="scientific">Novosphingobium mathurense</name>
    <dbReference type="NCBI Taxonomy" id="428990"/>
    <lineage>
        <taxon>Bacteria</taxon>
        <taxon>Pseudomonadati</taxon>
        <taxon>Pseudomonadota</taxon>
        <taxon>Alphaproteobacteria</taxon>
        <taxon>Sphingomonadales</taxon>
        <taxon>Sphingomonadaceae</taxon>
        <taxon>Novosphingobium</taxon>
    </lineage>
</organism>
<evidence type="ECO:0000256" key="1">
    <source>
        <dbReference type="SAM" id="Phobius"/>
    </source>
</evidence>
<feature type="transmembrane region" description="Helical" evidence="1">
    <location>
        <begin position="172"/>
        <end position="195"/>
    </location>
</feature>
<keyword evidence="1" id="KW-0472">Membrane</keyword>
<keyword evidence="3" id="KW-1185">Reference proteome</keyword>
<keyword evidence="1" id="KW-0812">Transmembrane</keyword>